<keyword evidence="1" id="KW-1133">Transmembrane helix</keyword>
<feature type="transmembrane region" description="Helical" evidence="1">
    <location>
        <begin position="94"/>
        <end position="114"/>
    </location>
</feature>
<gene>
    <name evidence="2" type="ORF">GCM10010121_090900</name>
</gene>
<protein>
    <recommendedName>
        <fullName evidence="4">Cytochrome C oxidase subunit I</fullName>
    </recommendedName>
</protein>
<reference evidence="2" key="1">
    <citation type="journal article" date="2014" name="Int. J. Syst. Evol. Microbiol.">
        <title>Complete genome sequence of Corynebacterium casei LMG S-19264T (=DSM 44701T), isolated from a smear-ripened cheese.</title>
        <authorList>
            <consortium name="US DOE Joint Genome Institute (JGI-PGF)"/>
            <person name="Walter F."/>
            <person name="Albersmeier A."/>
            <person name="Kalinowski J."/>
            <person name="Ruckert C."/>
        </authorList>
    </citation>
    <scope>NUCLEOTIDE SEQUENCE</scope>
    <source>
        <strain evidence="2">JCM 3086</strain>
    </source>
</reference>
<name>A0A917ULA4_9ACTN</name>
<keyword evidence="3" id="KW-1185">Reference proteome</keyword>
<keyword evidence="1" id="KW-0472">Membrane</keyword>
<evidence type="ECO:0000256" key="1">
    <source>
        <dbReference type="SAM" id="Phobius"/>
    </source>
</evidence>
<dbReference type="EMBL" id="BMQA01000089">
    <property type="protein sequence ID" value="GGJ65988.1"/>
    <property type="molecule type" value="Genomic_DNA"/>
</dbReference>
<keyword evidence="1" id="KW-0812">Transmembrane</keyword>
<comment type="caution">
    <text evidence="2">The sequence shown here is derived from an EMBL/GenBank/DDBJ whole genome shotgun (WGS) entry which is preliminary data.</text>
</comment>
<dbReference type="RefSeq" id="WP_189317161.1">
    <property type="nucleotide sequence ID" value="NZ_BMQA01000089.1"/>
</dbReference>
<sequence>MSDLSKRKAEGVGLGDEAEGYLLWQATIMVAEQRAREFVRPMEWLTTAQRTAIEEQYVSDSLHHAQKDLERIAARCLSLRGEYEQRYRRLRLRCVGWVLAACAGFTSVVTLSLIR</sequence>
<evidence type="ECO:0000313" key="2">
    <source>
        <dbReference type="EMBL" id="GGJ65988.1"/>
    </source>
</evidence>
<evidence type="ECO:0000313" key="3">
    <source>
        <dbReference type="Proteomes" id="UP000657574"/>
    </source>
</evidence>
<evidence type="ECO:0008006" key="4">
    <source>
        <dbReference type="Google" id="ProtNLM"/>
    </source>
</evidence>
<proteinExistence type="predicted"/>
<organism evidence="2 3">
    <name type="scientific">Streptomyces brasiliensis</name>
    <dbReference type="NCBI Taxonomy" id="1954"/>
    <lineage>
        <taxon>Bacteria</taxon>
        <taxon>Bacillati</taxon>
        <taxon>Actinomycetota</taxon>
        <taxon>Actinomycetes</taxon>
        <taxon>Kitasatosporales</taxon>
        <taxon>Streptomycetaceae</taxon>
        <taxon>Streptomyces</taxon>
    </lineage>
</organism>
<reference evidence="2" key="2">
    <citation type="submission" date="2020-09" db="EMBL/GenBank/DDBJ databases">
        <authorList>
            <person name="Sun Q."/>
            <person name="Ohkuma M."/>
        </authorList>
    </citation>
    <scope>NUCLEOTIDE SEQUENCE</scope>
    <source>
        <strain evidence="2">JCM 3086</strain>
    </source>
</reference>
<dbReference type="Proteomes" id="UP000657574">
    <property type="component" value="Unassembled WGS sequence"/>
</dbReference>
<accession>A0A917ULA4</accession>
<dbReference type="AlphaFoldDB" id="A0A917ULA4"/>